<protein>
    <recommendedName>
        <fullName evidence="2">DNA-directed RNA polymerases I, II, and III subunit RPABC5</fullName>
    </recommendedName>
</protein>
<dbReference type="PROSITE" id="PS01112">
    <property type="entry name" value="RNA_POL_N_8KD"/>
    <property type="match status" value="1"/>
</dbReference>
<reference evidence="8 9" key="1">
    <citation type="journal article" date="2008" name="PLoS Genet.">
        <title>Genomic islands in the pathogenic filamentous fungus Aspergillus fumigatus.</title>
        <authorList>
            <person name="Fedorova N.D."/>
            <person name="Khaldi N."/>
            <person name="Joardar V.S."/>
            <person name="Maiti R."/>
            <person name="Amedeo P."/>
            <person name="Anderson M.J."/>
            <person name="Crabtree J."/>
            <person name="Silva J.C."/>
            <person name="Badger J.H."/>
            <person name="Albarraq A."/>
            <person name="Angiuoli S."/>
            <person name="Bussey H."/>
            <person name="Bowyer P."/>
            <person name="Cotty P.J."/>
            <person name="Dyer P.S."/>
            <person name="Egan A."/>
            <person name="Galens K."/>
            <person name="Fraser-Liggett C.M."/>
            <person name="Haas B.J."/>
            <person name="Inman J.M."/>
            <person name="Kent R."/>
            <person name="Lemieux S."/>
            <person name="Malavazi I."/>
            <person name="Orvis J."/>
            <person name="Roemer T."/>
            <person name="Ronning C.M."/>
            <person name="Sundaram J.P."/>
            <person name="Sutton G."/>
            <person name="Turner G."/>
            <person name="Venter J.C."/>
            <person name="White O.R."/>
            <person name="Whitty B.R."/>
            <person name="Youngman P."/>
            <person name="Wolfe K.H."/>
            <person name="Goldman G.H."/>
            <person name="Wortman J.R."/>
            <person name="Jiang B."/>
            <person name="Denning D.W."/>
            <person name="Nierman W.C."/>
        </authorList>
    </citation>
    <scope>NUCLEOTIDE SEQUENCE [LARGE SCALE GENOMIC DNA]</scope>
    <source>
        <strain evidence="9">CBS 144.89 / FGSC A1163 / CEA10</strain>
    </source>
</reference>
<dbReference type="FunFam" id="1.10.10.60:FF:000024">
    <property type="entry name" value="DNA-directed RNA polymerases I, II, and III subunit"/>
    <property type="match status" value="1"/>
</dbReference>
<evidence type="ECO:0000313" key="8">
    <source>
        <dbReference type="EMBL" id="EDP48202.1"/>
    </source>
</evidence>
<keyword evidence="5" id="KW-0862">Zinc</keyword>
<evidence type="ECO:0000313" key="9">
    <source>
        <dbReference type="Proteomes" id="UP000001699"/>
    </source>
</evidence>
<dbReference type="HOGENOM" id="CLU_1834718_0_0_1"/>
<dbReference type="InterPro" id="IPR000268">
    <property type="entry name" value="RPABC5/Rpb10"/>
</dbReference>
<proteinExistence type="inferred from homology"/>
<sequence>MIIPVRCFSCGKVVGDLWERYLQLLDDGIPDGDAMDQLGCKRYCCRRMIMTHVDLIEKLLRYAYILLIGTILLKEIGQNLKYDVFCLPAVGFIVPTYPQYIQFALPGQLDRTTGLCPLCKTFPTVQSLASPVSAAGHAYF</sequence>
<evidence type="ECO:0000256" key="1">
    <source>
        <dbReference type="ARBA" id="ARBA00004123"/>
    </source>
</evidence>
<dbReference type="GO" id="GO:0042797">
    <property type="term" value="P:tRNA transcription by RNA polymerase III"/>
    <property type="evidence" value="ECO:0007669"/>
    <property type="project" value="TreeGrafter"/>
</dbReference>
<dbReference type="GO" id="GO:0008270">
    <property type="term" value="F:zinc ion binding"/>
    <property type="evidence" value="ECO:0007669"/>
    <property type="project" value="InterPro"/>
</dbReference>
<evidence type="ECO:0000256" key="3">
    <source>
        <dbReference type="ARBA" id="ARBA00022478"/>
    </source>
</evidence>
<name>B0YC71_ASPFC</name>
<evidence type="ECO:0000256" key="2">
    <source>
        <dbReference type="ARBA" id="ARBA00020813"/>
    </source>
</evidence>
<dbReference type="Gene3D" id="1.10.10.60">
    <property type="entry name" value="Homeodomain-like"/>
    <property type="match status" value="1"/>
</dbReference>
<dbReference type="GO" id="GO:0006366">
    <property type="term" value="P:transcription by RNA polymerase II"/>
    <property type="evidence" value="ECO:0007669"/>
    <property type="project" value="TreeGrafter"/>
</dbReference>
<evidence type="ECO:0000256" key="4">
    <source>
        <dbReference type="ARBA" id="ARBA00022723"/>
    </source>
</evidence>
<dbReference type="PANTHER" id="PTHR23431">
    <property type="entry name" value="DNA-DIRECTED RNA POLYMERASES I, II, AND III SUBUNIT RPABC5 FAMILY MEMBER"/>
    <property type="match status" value="1"/>
</dbReference>
<dbReference type="HAMAP" id="MF_00250">
    <property type="entry name" value="RNApol_arch_Rpo10"/>
    <property type="match status" value="1"/>
</dbReference>
<keyword evidence="6" id="KW-0804">Transcription</keyword>
<dbReference type="GO" id="GO:0006360">
    <property type="term" value="P:transcription by RNA polymerase I"/>
    <property type="evidence" value="ECO:0007669"/>
    <property type="project" value="TreeGrafter"/>
</dbReference>
<dbReference type="GO" id="GO:0005665">
    <property type="term" value="C:RNA polymerase II, core complex"/>
    <property type="evidence" value="ECO:0007669"/>
    <property type="project" value="UniProtKB-ARBA"/>
</dbReference>
<dbReference type="GO" id="GO:0003677">
    <property type="term" value="F:DNA binding"/>
    <property type="evidence" value="ECO:0007669"/>
    <property type="project" value="InterPro"/>
</dbReference>
<dbReference type="OrthoDB" id="10258858at2759"/>
<dbReference type="SUPFAM" id="SSF46924">
    <property type="entry name" value="RNA polymerase subunit RPB10"/>
    <property type="match status" value="1"/>
</dbReference>
<evidence type="ECO:0000256" key="6">
    <source>
        <dbReference type="ARBA" id="ARBA00023163"/>
    </source>
</evidence>
<dbReference type="Pfam" id="PF01194">
    <property type="entry name" value="RNA_pol_N"/>
    <property type="match status" value="1"/>
</dbReference>
<dbReference type="GO" id="GO:0005736">
    <property type="term" value="C:RNA polymerase I complex"/>
    <property type="evidence" value="ECO:0007669"/>
    <property type="project" value="UniProtKB-ARBA"/>
</dbReference>
<comment type="subcellular location">
    <subcellularLocation>
        <location evidence="1">Nucleus</location>
    </subcellularLocation>
</comment>
<dbReference type="PANTHER" id="PTHR23431:SF3">
    <property type="entry name" value="DNA-DIRECTED RNA POLYMERASES I, II, AND III SUBUNIT RPABC5"/>
    <property type="match status" value="1"/>
</dbReference>
<keyword evidence="3 8" id="KW-0240">DNA-directed RNA polymerase</keyword>
<dbReference type="InterPro" id="IPR023580">
    <property type="entry name" value="RNA_pol_su_RPB10"/>
</dbReference>
<organism evidence="8 9">
    <name type="scientific">Aspergillus fumigatus (strain CBS 144.89 / FGSC A1163 / CEA10)</name>
    <name type="common">Neosartorya fumigata</name>
    <dbReference type="NCBI Taxonomy" id="451804"/>
    <lineage>
        <taxon>Eukaryota</taxon>
        <taxon>Fungi</taxon>
        <taxon>Dikarya</taxon>
        <taxon>Ascomycota</taxon>
        <taxon>Pezizomycotina</taxon>
        <taxon>Eurotiomycetes</taxon>
        <taxon>Eurotiomycetidae</taxon>
        <taxon>Eurotiales</taxon>
        <taxon>Aspergillaceae</taxon>
        <taxon>Aspergillus</taxon>
        <taxon>Aspergillus subgen. Fumigati</taxon>
    </lineage>
</organism>
<accession>B0YC71</accession>
<dbReference type="EMBL" id="DS499601">
    <property type="protein sequence ID" value="EDP48202.1"/>
    <property type="molecule type" value="Genomic_DNA"/>
</dbReference>
<keyword evidence="4" id="KW-0479">Metal-binding</keyword>
<gene>
    <name evidence="8" type="ORF">AFUB_089150</name>
</gene>
<keyword evidence="9" id="KW-1185">Reference proteome</keyword>
<evidence type="ECO:0000256" key="5">
    <source>
        <dbReference type="ARBA" id="ARBA00022833"/>
    </source>
</evidence>
<dbReference type="Proteomes" id="UP000001699">
    <property type="component" value="Unassembled WGS sequence"/>
</dbReference>
<dbReference type="VEuPathDB" id="FungiDB:AFUB_089150"/>
<dbReference type="NCBIfam" id="NF003089">
    <property type="entry name" value="PRK04016.1"/>
    <property type="match status" value="1"/>
</dbReference>
<dbReference type="GO" id="GO:0003899">
    <property type="term" value="F:DNA-directed RNA polymerase activity"/>
    <property type="evidence" value="ECO:0007669"/>
    <property type="project" value="InterPro"/>
</dbReference>
<evidence type="ECO:0000256" key="7">
    <source>
        <dbReference type="ARBA" id="ARBA00025720"/>
    </source>
</evidence>
<dbReference type="InterPro" id="IPR020789">
    <property type="entry name" value="RNA_pol_suN_Zn-BS"/>
</dbReference>
<comment type="similarity">
    <text evidence="7">Belongs to the archaeal Rpo10/eukaryotic RPB10 RNA polymerase subunit family.</text>
</comment>
<dbReference type="GO" id="GO:0005666">
    <property type="term" value="C:RNA polymerase III complex"/>
    <property type="evidence" value="ECO:0007669"/>
    <property type="project" value="TreeGrafter"/>
</dbReference>
<dbReference type="AlphaFoldDB" id="B0YC71"/>